<feature type="region of interest" description="Disordered" evidence="1">
    <location>
        <begin position="267"/>
        <end position="289"/>
    </location>
</feature>
<proteinExistence type="predicted"/>
<accession>A0A835Z7F7</accession>
<dbReference type="EMBL" id="JAFCMP010000069">
    <property type="protein sequence ID" value="KAG5188415.1"/>
    <property type="molecule type" value="Genomic_DNA"/>
</dbReference>
<feature type="region of interest" description="Disordered" evidence="1">
    <location>
        <begin position="894"/>
        <end position="932"/>
    </location>
</feature>
<protein>
    <submittedName>
        <fullName evidence="2">Uncharacterized protein</fullName>
    </submittedName>
</protein>
<evidence type="ECO:0000313" key="2">
    <source>
        <dbReference type="EMBL" id="KAG5188415.1"/>
    </source>
</evidence>
<dbReference type="AlphaFoldDB" id="A0A835Z7F7"/>
<feature type="region of interest" description="Disordered" evidence="1">
    <location>
        <begin position="1"/>
        <end position="70"/>
    </location>
</feature>
<comment type="caution">
    <text evidence="2">The sequence shown here is derived from an EMBL/GenBank/DDBJ whole genome shotgun (WGS) entry which is preliminary data.</text>
</comment>
<feature type="compositionally biased region" description="Low complexity" evidence="1">
    <location>
        <begin position="446"/>
        <end position="456"/>
    </location>
</feature>
<feature type="region of interest" description="Disordered" evidence="1">
    <location>
        <begin position="760"/>
        <end position="809"/>
    </location>
</feature>
<organism evidence="2 3">
    <name type="scientific">Tribonema minus</name>
    <dbReference type="NCBI Taxonomy" id="303371"/>
    <lineage>
        <taxon>Eukaryota</taxon>
        <taxon>Sar</taxon>
        <taxon>Stramenopiles</taxon>
        <taxon>Ochrophyta</taxon>
        <taxon>PX clade</taxon>
        <taxon>Xanthophyceae</taxon>
        <taxon>Tribonematales</taxon>
        <taxon>Tribonemataceae</taxon>
        <taxon>Tribonema</taxon>
    </lineage>
</organism>
<feature type="compositionally biased region" description="Low complexity" evidence="1">
    <location>
        <begin position="148"/>
        <end position="158"/>
    </location>
</feature>
<keyword evidence="3" id="KW-1185">Reference proteome</keyword>
<sequence length="994" mass="104986">MECKRCTGRKSTLSGGGIAGASQSSCASLAEDQESQPQTKSGSCGSGGSGDNAHAAAVDEGAHEASTAHAAGGNDVCSGDECSIQSLEVNAGIDRVSQGLVGGSCDEGELNIATGGAHSNGMDSFNSAFICRDSGDHVEGTCDESSEADAGSDASSDAWDPDDNKNCKPARKSARIASLASGTARRTSASMVDTGESSLHENLGSLQGCHASTLCDHEAAEDLRCEQPQLQHLCSVLEENRQLRITIQHLKDDHRVTVEEQHRRLRELEEETGSRGDQHSSQQQATTMEAEPQQLDVMQTMHRPESNTQQRTGIPAGRVAGASQSPCASWAEEQEPQPPINPGGGGGGSDAHAGAVDEGALEASTAHAAGGDDICSGDECSIQSLEVGAGSDRVSQRLLDNSCDVGELNVAAGGTHSGGMDSSNSAFICRESGEHVHGRCDESSEADSSSDASSDAWDPDDNKNCRPSRKRPCITKPAKGTARRCAATASVLSQKESDNKGRGRVLRLSQAVQTDKGRGRLLCIVDIRMRCLKKLIASRADTDIRHSNTSMASPICWYQTFLTGEGALQAKSWRRAVALLRSSHTPNFARWPSGEVEVAVTRLPLFAAFIKKVIGSMVDTRESSLSEKPMPLQGWHTSTAPRHEAAAADLRCEQPQLQHLCSALEENRQLPITIQQLRDDHRVTVEVQHRRLREVEEENRQQRVIVENQRRALQAEQRQWWWQHLVAREQHDDSSQQQAAMATMEAEPQQLDKAHTVHGPEVNSQHRTGIPEGGIAGAGQSTCASLADGQEEQPPTKPGSGGGGGNAHAAAVNKGAIEASTAHVAGGNGVCSGDECSIQSLEVDAGIGSVSQGSVGDSCDGSGLNTATGAAHSDGLNSSNSAFICRDSGEHIEGTCDESSEADAGSDASSDAWEPDDNHNGKPARKSARVTSLSNDTARRVGVIIGVFPAIFLCIFSEGTPSEAQGQVRVTTAFETICDICYQDAYKDSVQNAS</sequence>
<dbReference type="Proteomes" id="UP000664859">
    <property type="component" value="Unassembled WGS sequence"/>
</dbReference>
<name>A0A835Z7F7_9STRA</name>
<feature type="region of interest" description="Disordered" evidence="1">
    <location>
        <begin position="140"/>
        <end position="173"/>
    </location>
</feature>
<evidence type="ECO:0000313" key="3">
    <source>
        <dbReference type="Proteomes" id="UP000664859"/>
    </source>
</evidence>
<feature type="region of interest" description="Disordered" evidence="1">
    <location>
        <begin position="304"/>
        <end position="354"/>
    </location>
</feature>
<feature type="compositionally biased region" description="Low complexity" evidence="1">
    <location>
        <begin position="902"/>
        <end position="912"/>
    </location>
</feature>
<gene>
    <name evidence="2" type="ORF">JKP88DRAFT_304693</name>
</gene>
<evidence type="ECO:0000256" key="1">
    <source>
        <dbReference type="SAM" id="MobiDB-lite"/>
    </source>
</evidence>
<reference evidence="2" key="1">
    <citation type="submission" date="2021-02" db="EMBL/GenBank/DDBJ databases">
        <title>First Annotated Genome of the Yellow-green Alga Tribonema minus.</title>
        <authorList>
            <person name="Mahan K.M."/>
        </authorList>
    </citation>
    <scope>NUCLEOTIDE SEQUENCE</scope>
    <source>
        <strain evidence="2">UTEX B ZZ1240</strain>
    </source>
</reference>
<feature type="region of interest" description="Disordered" evidence="1">
    <location>
        <begin position="438"/>
        <end position="477"/>
    </location>
</feature>